<dbReference type="PANTHER" id="PTHR11439:SF502">
    <property type="entry name" value="SECRETED RXLR EFFECTOR PROTEIN 161-LIKE"/>
    <property type="match status" value="1"/>
</dbReference>
<dbReference type="AlphaFoldDB" id="A0AA88RQ77"/>
<evidence type="ECO:0000259" key="1">
    <source>
        <dbReference type="Pfam" id="PF13976"/>
    </source>
</evidence>
<dbReference type="Pfam" id="PF13976">
    <property type="entry name" value="gag_pre-integrs"/>
    <property type="match status" value="1"/>
</dbReference>
<sequence length="307" mass="34012">MFVITSTGGIVDPIYRDRLVNMLVNRILKHGKQAFKEEIMRRYEMSDLGLLHHFLGMEIVQDELGFVISQKKYSFSVLKKFGHYIKDCPERKGKKKDNSKTADAGVAEDNSDGADVFTVTISSSDGGWILDTCSTVTGAATAAAASSSDIYSDTTKLWHMHLGHMSERGMDVLSKQGLLGSKKTGKLDFCEHCVFGKQCRVKFSQAVHTTKDDMKSTLGYCFSRALGIFSWISKKKQTVAQSTAEAEYVSIALATLQAIWLRIILNDVGEKQESATELQCDNKSAITMARNPVYHDCPRAPFHSGSN</sequence>
<dbReference type="EMBL" id="JAVXUO010000244">
    <property type="protein sequence ID" value="KAK2994054.1"/>
    <property type="molecule type" value="Genomic_DNA"/>
</dbReference>
<accession>A0AA88RQ77</accession>
<proteinExistence type="predicted"/>
<comment type="caution">
    <text evidence="2">The sequence shown here is derived from an EMBL/GenBank/DDBJ whole genome shotgun (WGS) entry which is preliminary data.</text>
</comment>
<organism evidence="2 3">
    <name type="scientific">Escallonia rubra</name>
    <dbReference type="NCBI Taxonomy" id="112253"/>
    <lineage>
        <taxon>Eukaryota</taxon>
        <taxon>Viridiplantae</taxon>
        <taxon>Streptophyta</taxon>
        <taxon>Embryophyta</taxon>
        <taxon>Tracheophyta</taxon>
        <taxon>Spermatophyta</taxon>
        <taxon>Magnoliopsida</taxon>
        <taxon>eudicotyledons</taxon>
        <taxon>Gunneridae</taxon>
        <taxon>Pentapetalae</taxon>
        <taxon>asterids</taxon>
        <taxon>campanulids</taxon>
        <taxon>Escalloniales</taxon>
        <taxon>Escalloniaceae</taxon>
        <taxon>Escallonia</taxon>
    </lineage>
</organism>
<feature type="domain" description="GAG-pre-integrase" evidence="1">
    <location>
        <begin position="136"/>
        <end position="198"/>
    </location>
</feature>
<reference evidence="2" key="1">
    <citation type="submission" date="2022-12" db="EMBL/GenBank/DDBJ databases">
        <title>Draft genome assemblies for two species of Escallonia (Escalloniales).</title>
        <authorList>
            <person name="Chanderbali A."/>
            <person name="Dervinis C."/>
            <person name="Anghel I."/>
            <person name="Soltis D."/>
            <person name="Soltis P."/>
            <person name="Zapata F."/>
        </authorList>
    </citation>
    <scope>NUCLEOTIDE SEQUENCE</scope>
    <source>
        <strain evidence="2">UCBG92.1500</strain>
        <tissue evidence="2">Leaf</tissue>
    </source>
</reference>
<name>A0AA88RQ77_9ASTE</name>
<dbReference type="Proteomes" id="UP001187471">
    <property type="component" value="Unassembled WGS sequence"/>
</dbReference>
<dbReference type="InterPro" id="IPR025724">
    <property type="entry name" value="GAG-pre-integrase_dom"/>
</dbReference>
<keyword evidence="3" id="KW-1185">Reference proteome</keyword>
<dbReference type="CDD" id="cd09272">
    <property type="entry name" value="RNase_HI_RT_Ty1"/>
    <property type="match status" value="1"/>
</dbReference>
<gene>
    <name evidence="2" type="ORF">RJ640_010683</name>
</gene>
<protein>
    <recommendedName>
        <fullName evidence="1">GAG-pre-integrase domain-containing protein</fullName>
    </recommendedName>
</protein>
<evidence type="ECO:0000313" key="2">
    <source>
        <dbReference type="EMBL" id="KAK2994054.1"/>
    </source>
</evidence>
<evidence type="ECO:0000313" key="3">
    <source>
        <dbReference type="Proteomes" id="UP001187471"/>
    </source>
</evidence>
<dbReference type="PANTHER" id="PTHR11439">
    <property type="entry name" value="GAG-POL-RELATED RETROTRANSPOSON"/>
    <property type="match status" value="1"/>
</dbReference>